<dbReference type="PANTHER" id="PTHR33087:SF49">
    <property type="entry name" value="DUF4283 DOMAIN-CONTAINING PROTEIN"/>
    <property type="match status" value="1"/>
</dbReference>
<name>A0A8I6XLM7_HORVV</name>
<reference evidence="2" key="2">
    <citation type="submission" date="2020-10" db="EMBL/GenBank/DDBJ databases">
        <authorList>
            <person name="Scholz U."/>
            <person name="Mascher M."/>
            <person name="Fiebig A."/>
        </authorList>
    </citation>
    <scope>NUCLEOTIDE SEQUENCE [LARGE SCALE GENOMIC DNA]</scope>
    <source>
        <strain evidence="2">cv. Morex</strain>
    </source>
</reference>
<proteinExistence type="predicted"/>
<evidence type="ECO:0000313" key="2">
    <source>
        <dbReference type="EnsemblPlants" id="HORVU.MOREX.r3.3HG0258980.1"/>
    </source>
</evidence>
<evidence type="ECO:0008006" key="4">
    <source>
        <dbReference type="Google" id="ProtNLM"/>
    </source>
</evidence>
<feature type="region of interest" description="Disordered" evidence="1">
    <location>
        <begin position="504"/>
        <end position="533"/>
    </location>
</feature>
<dbReference type="Gramene" id="HORVU.MOREX.r3.3HG0258980.1">
    <property type="protein sequence ID" value="HORVU.MOREX.r3.3HG0258980.1"/>
    <property type="gene ID" value="HORVU.MOREX.r3.3HG0258980"/>
</dbReference>
<sequence length="610" mass="65614">MSPLRPAMLHHIDPARRPKDSRSVAVPSPPVDQAIFFLRSHAVTLSAADGVNASSPMAVGRALEAQLVVPEHSLRVTAHHPEHYLVIFTQPAQQVNALRRASIRVDGAVFNVASWHEHDHASFGSLLLHVRVIIEGVPMHYWSVEGAEEILGRRVRVDRLDSRTLERGHTKTFACWVWTDDVGNIPTKHCLGILPRGAGHVEEMVGFSPPDRRVAPPPATAEYSMLIHVDRVEDWTPPSPRSSHSERSGIPSSDSDGDAAPFPTIAPASWTMGIEDCQHGGRKKHQARAPVASVGCRGMARSGREQDGDGDGDPRGENTAPGRTFFSAVAALRPPPPHNHGLHGSAAALQRQDAGHGTPQADVAARGGLRPAQAREAHAETTGKDPVDEFFKTANKPPMTSPIVDGMAVDVQAAADAVLAETLHFDEGSLLEAAGEALQLDAFSPTLSDYDHFNRATPSSARMMEVQLGAVTSRVSQLELAEASGSKEPCLFRECRPPLLAVPPTRRSVPPPKNRVQDTPTRHNARQAANTSTVPVAQRASLRLVKELGLLGPKEKMTEDVAKALIPRFDEPLSDSDIAVIAKLTRLDGEALTAMARMAGPDVVAEKAVV</sequence>
<feature type="compositionally biased region" description="Basic and acidic residues" evidence="1">
    <location>
        <begin position="302"/>
        <end position="316"/>
    </location>
</feature>
<organism evidence="2 3">
    <name type="scientific">Hordeum vulgare subsp. vulgare</name>
    <name type="common">Domesticated barley</name>
    <dbReference type="NCBI Taxonomy" id="112509"/>
    <lineage>
        <taxon>Eukaryota</taxon>
        <taxon>Viridiplantae</taxon>
        <taxon>Streptophyta</taxon>
        <taxon>Embryophyta</taxon>
        <taxon>Tracheophyta</taxon>
        <taxon>Spermatophyta</taxon>
        <taxon>Magnoliopsida</taxon>
        <taxon>Liliopsida</taxon>
        <taxon>Poales</taxon>
        <taxon>Poaceae</taxon>
        <taxon>BOP clade</taxon>
        <taxon>Pooideae</taxon>
        <taxon>Triticodae</taxon>
        <taxon>Triticeae</taxon>
        <taxon>Hordeinae</taxon>
        <taxon>Hordeum</taxon>
    </lineage>
</organism>
<accession>A0A8I6XLM7</accession>
<feature type="region of interest" description="Disordered" evidence="1">
    <location>
        <begin position="234"/>
        <end position="388"/>
    </location>
</feature>
<reference evidence="2" key="3">
    <citation type="submission" date="2022-01" db="UniProtKB">
        <authorList>
            <consortium name="EnsemblPlants"/>
        </authorList>
    </citation>
    <scope>IDENTIFICATION</scope>
    <source>
        <strain evidence="2">subsp. vulgare</strain>
    </source>
</reference>
<dbReference type="EnsemblPlants" id="HORVU.MOREX.r3.3HG0258980.1">
    <property type="protein sequence ID" value="HORVU.MOREX.r3.3HG0258980.1"/>
    <property type="gene ID" value="HORVU.MOREX.r3.3HG0258980"/>
</dbReference>
<dbReference type="PANTHER" id="PTHR33087">
    <property type="entry name" value="OS07G0539200 PROTEIN"/>
    <property type="match status" value="1"/>
</dbReference>
<dbReference type="Proteomes" id="UP000011116">
    <property type="component" value="Chromosome 3H"/>
</dbReference>
<dbReference type="AlphaFoldDB" id="A0A8I6XLM7"/>
<evidence type="ECO:0000313" key="3">
    <source>
        <dbReference type="Proteomes" id="UP000011116"/>
    </source>
</evidence>
<keyword evidence="3" id="KW-1185">Reference proteome</keyword>
<reference evidence="3" key="1">
    <citation type="journal article" date="2012" name="Nature">
        <title>A physical, genetic and functional sequence assembly of the barley genome.</title>
        <authorList>
            <consortium name="The International Barley Genome Sequencing Consortium"/>
            <person name="Mayer K.F."/>
            <person name="Waugh R."/>
            <person name="Brown J.W."/>
            <person name="Schulman A."/>
            <person name="Langridge P."/>
            <person name="Platzer M."/>
            <person name="Fincher G.B."/>
            <person name="Muehlbauer G.J."/>
            <person name="Sato K."/>
            <person name="Close T.J."/>
            <person name="Wise R.P."/>
            <person name="Stein N."/>
        </authorList>
    </citation>
    <scope>NUCLEOTIDE SEQUENCE [LARGE SCALE GENOMIC DNA]</scope>
    <source>
        <strain evidence="3">cv. Morex</strain>
    </source>
</reference>
<dbReference type="InterPro" id="IPR053253">
    <property type="entry name" value="Sex_diff_modulator"/>
</dbReference>
<feature type="compositionally biased region" description="Basic and acidic residues" evidence="1">
    <location>
        <begin position="373"/>
        <end position="388"/>
    </location>
</feature>
<protein>
    <recommendedName>
        <fullName evidence="4">DUF4283 domain-containing protein</fullName>
    </recommendedName>
</protein>
<evidence type="ECO:0000256" key="1">
    <source>
        <dbReference type="SAM" id="MobiDB-lite"/>
    </source>
</evidence>